<dbReference type="Proteomes" id="UP001642483">
    <property type="component" value="Unassembled WGS sequence"/>
</dbReference>
<gene>
    <name evidence="3" type="ORF">CVLEPA_LOCUS9293</name>
</gene>
<dbReference type="InterPro" id="IPR003961">
    <property type="entry name" value="FN3_dom"/>
</dbReference>
<dbReference type="EMBL" id="CAWYQH010000057">
    <property type="protein sequence ID" value="CAK8679029.1"/>
    <property type="molecule type" value="Genomic_DNA"/>
</dbReference>
<evidence type="ECO:0000313" key="4">
    <source>
        <dbReference type="Proteomes" id="UP001642483"/>
    </source>
</evidence>
<dbReference type="Gene3D" id="2.60.40.10">
    <property type="entry name" value="Immunoglobulins"/>
    <property type="match status" value="1"/>
</dbReference>
<feature type="chain" id="PRO_5046138083" description="Fibronectin type-III domain-containing protein" evidence="1">
    <location>
        <begin position="20"/>
        <end position="221"/>
    </location>
</feature>
<evidence type="ECO:0000256" key="1">
    <source>
        <dbReference type="SAM" id="SignalP"/>
    </source>
</evidence>
<feature type="signal peptide" evidence="1">
    <location>
        <begin position="1"/>
        <end position="19"/>
    </location>
</feature>
<name>A0ABP0FHA9_CLALP</name>
<keyword evidence="1" id="KW-0732">Signal</keyword>
<organism evidence="3 4">
    <name type="scientific">Clavelina lepadiformis</name>
    <name type="common">Light-bulb sea squirt</name>
    <name type="synonym">Ascidia lepadiformis</name>
    <dbReference type="NCBI Taxonomy" id="159417"/>
    <lineage>
        <taxon>Eukaryota</taxon>
        <taxon>Metazoa</taxon>
        <taxon>Chordata</taxon>
        <taxon>Tunicata</taxon>
        <taxon>Ascidiacea</taxon>
        <taxon>Aplousobranchia</taxon>
        <taxon>Clavelinidae</taxon>
        <taxon>Clavelina</taxon>
    </lineage>
</organism>
<feature type="domain" description="Fibronectin type-III" evidence="2">
    <location>
        <begin position="23"/>
        <end position="120"/>
    </location>
</feature>
<evidence type="ECO:0000259" key="2">
    <source>
        <dbReference type="PROSITE" id="PS50853"/>
    </source>
</evidence>
<evidence type="ECO:0000313" key="3">
    <source>
        <dbReference type="EMBL" id="CAK8679029.1"/>
    </source>
</evidence>
<comment type="caution">
    <text evidence="3">The sequence shown here is derived from an EMBL/GenBank/DDBJ whole genome shotgun (WGS) entry which is preliminary data.</text>
</comment>
<dbReference type="InterPro" id="IPR013783">
    <property type="entry name" value="Ig-like_fold"/>
</dbReference>
<dbReference type="SUPFAM" id="SSF49265">
    <property type="entry name" value="Fibronectin type III"/>
    <property type="match status" value="1"/>
</dbReference>
<sequence>MSIAAFVILVLCYTSATTGMREVPSIIDVTALTPTALKVSFDPIENATNYRLKIVQRHNSSNLELVTTNQTSLTVAMICLFSSKIQELKSNVVYSLQVQAYVPDKWGNYSEEMSARTGPSGTAVMNSISTPTFVTLFLDPVPGATKWEIEYTYTTVYGYNITSVLPSDEGPTKSIYLTVLIDLLPNTMYWVRARVQQMLNAINYTESQSPFGHYYAIKTGE</sequence>
<reference evidence="3 4" key="1">
    <citation type="submission" date="2024-02" db="EMBL/GenBank/DDBJ databases">
        <authorList>
            <person name="Daric V."/>
            <person name="Darras S."/>
        </authorList>
    </citation>
    <scope>NUCLEOTIDE SEQUENCE [LARGE SCALE GENOMIC DNA]</scope>
</reference>
<dbReference type="PROSITE" id="PS50853">
    <property type="entry name" value="FN3"/>
    <property type="match status" value="1"/>
</dbReference>
<protein>
    <recommendedName>
        <fullName evidence="2">Fibronectin type-III domain-containing protein</fullName>
    </recommendedName>
</protein>
<accession>A0ABP0FHA9</accession>
<dbReference type="InterPro" id="IPR036116">
    <property type="entry name" value="FN3_sf"/>
</dbReference>
<keyword evidence="4" id="KW-1185">Reference proteome</keyword>
<proteinExistence type="predicted"/>